<accession>A0A9P6N3M2</accession>
<evidence type="ECO:0000313" key="3">
    <source>
        <dbReference type="Proteomes" id="UP000703661"/>
    </source>
</evidence>
<reference evidence="2" key="1">
    <citation type="journal article" date="2020" name="Fungal Divers.">
        <title>Resolving the Mortierellaceae phylogeny through synthesis of multi-gene phylogenetics and phylogenomics.</title>
        <authorList>
            <person name="Vandepol N."/>
            <person name="Liber J."/>
            <person name="Desiro A."/>
            <person name="Na H."/>
            <person name="Kennedy M."/>
            <person name="Barry K."/>
            <person name="Grigoriev I.V."/>
            <person name="Miller A.N."/>
            <person name="O'Donnell K."/>
            <person name="Stajich J.E."/>
            <person name="Bonito G."/>
        </authorList>
    </citation>
    <scope>NUCLEOTIDE SEQUENCE</scope>
    <source>
        <strain evidence="2">NRRL 2769</strain>
    </source>
</reference>
<dbReference type="Proteomes" id="UP000703661">
    <property type="component" value="Unassembled WGS sequence"/>
</dbReference>
<keyword evidence="3" id="KW-1185">Reference proteome</keyword>
<dbReference type="AlphaFoldDB" id="A0A9P6N3M2"/>
<name>A0A9P6N3M2_9FUNG</name>
<keyword evidence="1" id="KW-0732">Signal</keyword>
<evidence type="ECO:0000256" key="1">
    <source>
        <dbReference type="SAM" id="SignalP"/>
    </source>
</evidence>
<organism evidence="2 3">
    <name type="scientific">Entomortierella chlamydospora</name>
    <dbReference type="NCBI Taxonomy" id="101097"/>
    <lineage>
        <taxon>Eukaryota</taxon>
        <taxon>Fungi</taxon>
        <taxon>Fungi incertae sedis</taxon>
        <taxon>Mucoromycota</taxon>
        <taxon>Mortierellomycotina</taxon>
        <taxon>Mortierellomycetes</taxon>
        <taxon>Mortierellales</taxon>
        <taxon>Mortierellaceae</taxon>
        <taxon>Entomortierella</taxon>
    </lineage>
</organism>
<comment type="caution">
    <text evidence="2">The sequence shown here is derived from an EMBL/GenBank/DDBJ whole genome shotgun (WGS) entry which is preliminary data.</text>
</comment>
<feature type="signal peptide" evidence="1">
    <location>
        <begin position="1"/>
        <end position="30"/>
    </location>
</feature>
<sequence>MARFSTLNSLSLALIALIFTSLIATLSVEATPIPNPALAAASSTTTKAKTSKPSFTVFAQTNLGGKSKAESGYGCHNHNLGTVGSVKYKSGPVAQINFYEGKNCTGKITHQMDTSTVKRMGGPYKSNSVKVFKKYNKSV</sequence>
<gene>
    <name evidence="2" type="ORF">BGZ80_000263</name>
</gene>
<dbReference type="EMBL" id="JAAAID010000105">
    <property type="protein sequence ID" value="KAG0022424.1"/>
    <property type="molecule type" value="Genomic_DNA"/>
</dbReference>
<feature type="chain" id="PRO_5040486962" evidence="1">
    <location>
        <begin position="31"/>
        <end position="139"/>
    </location>
</feature>
<protein>
    <submittedName>
        <fullName evidence="2">Uncharacterized protein</fullName>
    </submittedName>
</protein>
<proteinExistence type="predicted"/>
<evidence type="ECO:0000313" key="2">
    <source>
        <dbReference type="EMBL" id="KAG0022424.1"/>
    </source>
</evidence>